<dbReference type="GO" id="GO:0017038">
    <property type="term" value="P:protein import"/>
    <property type="evidence" value="ECO:0007669"/>
    <property type="project" value="TreeGrafter"/>
</dbReference>
<feature type="domain" description="MotA/TolQ/ExbB proton channel" evidence="10">
    <location>
        <begin position="358"/>
        <end position="472"/>
    </location>
</feature>
<reference evidence="12" key="1">
    <citation type="submission" date="2016-10" db="EMBL/GenBank/DDBJ databases">
        <authorList>
            <person name="Varghese N."/>
            <person name="Submissions S."/>
        </authorList>
    </citation>
    <scope>NUCLEOTIDE SEQUENCE [LARGE SCALE GENOMIC DNA]</scope>
    <source>
        <strain evidence="12">DSM 3384</strain>
    </source>
</reference>
<dbReference type="InterPro" id="IPR017270">
    <property type="entry name" value="MotA/TolQ/ExbB-rel"/>
</dbReference>
<gene>
    <name evidence="11" type="ORF">SAMN04487931_106294</name>
</gene>
<evidence type="ECO:0000256" key="9">
    <source>
        <dbReference type="SAM" id="SignalP"/>
    </source>
</evidence>
<dbReference type="InterPro" id="IPR050790">
    <property type="entry name" value="ExbB/TolQ_transport"/>
</dbReference>
<dbReference type="AlphaFoldDB" id="A0A1H2HK42"/>
<feature type="transmembrane region" description="Helical" evidence="8">
    <location>
        <begin position="438"/>
        <end position="459"/>
    </location>
</feature>
<keyword evidence="12" id="KW-1185">Reference proteome</keyword>
<dbReference type="RefSeq" id="WP_092234536.1">
    <property type="nucleotide sequence ID" value="NZ_FNLL01000006.1"/>
</dbReference>
<evidence type="ECO:0000256" key="5">
    <source>
        <dbReference type="ARBA" id="ARBA00023136"/>
    </source>
</evidence>
<evidence type="ECO:0000259" key="10">
    <source>
        <dbReference type="Pfam" id="PF01618"/>
    </source>
</evidence>
<dbReference type="EMBL" id="FNLL01000006">
    <property type="protein sequence ID" value="SDU32215.1"/>
    <property type="molecule type" value="Genomic_DNA"/>
</dbReference>
<evidence type="ECO:0000256" key="1">
    <source>
        <dbReference type="ARBA" id="ARBA00004651"/>
    </source>
</evidence>
<keyword evidence="6" id="KW-0653">Protein transport</keyword>
<keyword evidence="4 8" id="KW-1133">Transmembrane helix</keyword>
<feature type="chain" id="PRO_5011615795" evidence="9">
    <location>
        <begin position="23"/>
        <end position="490"/>
    </location>
</feature>
<keyword evidence="7" id="KW-0175">Coiled coil</keyword>
<feature type="transmembrane region" description="Helical" evidence="8">
    <location>
        <begin position="294"/>
        <end position="315"/>
    </location>
</feature>
<evidence type="ECO:0000256" key="7">
    <source>
        <dbReference type="SAM" id="Coils"/>
    </source>
</evidence>
<comment type="subcellular location">
    <subcellularLocation>
        <location evidence="1">Cell membrane</location>
        <topology evidence="1">Multi-pass membrane protein</topology>
    </subcellularLocation>
    <subcellularLocation>
        <location evidence="6">Membrane</location>
        <topology evidence="6">Multi-pass membrane protein</topology>
    </subcellularLocation>
</comment>
<feature type="transmembrane region" description="Helical" evidence="8">
    <location>
        <begin position="394"/>
        <end position="418"/>
    </location>
</feature>
<evidence type="ECO:0000256" key="6">
    <source>
        <dbReference type="RuleBase" id="RU004057"/>
    </source>
</evidence>
<dbReference type="Pfam" id="PF01618">
    <property type="entry name" value="MotA_ExbB"/>
    <property type="match status" value="1"/>
</dbReference>
<sequence length="490" mass="55710">MIKKPIFICIIMVCLATLPAFSQDVQPDMQSDRRSDMRSDYKTFEQQRRQLIQKALDEKKEAQKEAQDQLTYIKSNKQALKKAIAQLKTNITNLKAENKQIQTHITELKLEEDRLKQELEKTSGVNREFSGFVRSNAKDLKALLLESLQSGLTPGRHNFLEPVILQEKFPSMDDVRKLVHNLFDEIHTTGQVTLTKGLMVDRQGKEQEAKLLILGNFTGIYLLDKEAGFLLYSDQSQRYFALSKLPSSRITNNITAYMQGKSDNVYMDVSKGGAIRQLAHQLNLMEQVPKGGAIVWPILIILVIAVLILIERVFFFTQRRTHPEQLMKTIRKMIMADDWKGCRKFLESKNKKLLPQVLLTAMAFKDQTRQDMENALQEAILGQIPKIERFLSTLGMLAAIAPLLGLLGTVTGMINTFHVITYYGTGDPRMMSGGISEALVTTMLGLSVAIPIMLAHTFLSRRVETQISRMEEKSVAFVNLVFKNRNESRQ</sequence>
<keyword evidence="2" id="KW-1003">Cell membrane</keyword>
<evidence type="ECO:0000256" key="3">
    <source>
        <dbReference type="ARBA" id="ARBA00022692"/>
    </source>
</evidence>
<organism evidence="11 12">
    <name type="scientific">Desulfobacula phenolica</name>
    <dbReference type="NCBI Taxonomy" id="90732"/>
    <lineage>
        <taxon>Bacteria</taxon>
        <taxon>Pseudomonadati</taxon>
        <taxon>Thermodesulfobacteriota</taxon>
        <taxon>Desulfobacteria</taxon>
        <taxon>Desulfobacterales</taxon>
        <taxon>Desulfobacteraceae</taxon>
        <taxon>Desulfobacula</taxon>
    </lineage>
</organism>
<evidence type="ECO:0000256" key="4">
    <source>
        <dbReference type="ARBA" id="ARBA00022989"/>
    </source>
</evidence>
<dbReference type="PANTHER" id="PTHR30625">
    <property type="entry name" value="PROTEIN TOLQ"/>
    <property type="match status" value="1"/>
</dbReference>
<dbReference type="Proteomes" id="UP000199608">
    <property type="component" value="Unassembled WGS sequence"/>
</dbReference>
<evidence type="ECO:0000256" key="8">
    <source>
        <dbReference type="SAM" id="Phobius"/>
    </source>
</evidence>
<keyword evidence="6" id="KW-0813">Transport</keyword>
<name>A0A1H2HK42_9BACT</name>
<comment type="similarity">
    <text evidence="6">Belongs to the exbB/tolQ family.</text>
</comment>
<evidence type="ECO:0000256" key="2">
    <source>
        <dbReference type="ARBA" id="ARBA00022475"/>
    </source>
</evidence>
<proteinExistence type="inferred from homology"/>
<dbReference type="GO" id="GO:0005886">
    <property type="term" value="C:plasma membrane"/>
    <property type="evidence" value="ECO:0007669"/>
    <property type="project" value="UniProtKB-SubCell"/>
</dbReference>
<evidence type="ECO:0000313" key="12">
    <source>
        <dbReference type="Proteomes" id="UP000199608"/>
    </source>
</evidence>
<dbReference type="PIRSF" id="PIRSF037714">
    <property type="entry name" value="TolR"/>
    <property type="match status" value="1"/>
</dbReference>
<feature type="coiled-coil region" evidence="7">
    <location>
        <begin position="41"/>
        <end position="125"/>
    </location>
</feature>
<keyword evidence="3 8" id="KW-0812">Transmembrane</keyword>
<evidence type="ECO:0000313" key="11">
    <source>
        <dbReference type="EMBL" id="SDU32215.1"/>
    </source>
</evidence>
<protein>
    <submittedName>
        <fullName evidence="11">Biopolymer transport protein ExbB</fullName>
    </submittedName>
</protein>
<keyword evidence="5 8" id="KW-0472">Membrane</keyword>
<dbReference type="InterPro" id="IPR002898">
    <property type="entry name" value="MotA_ExbB_proton_chnl"/>
</dbReference>
<keyword evidence="9" id="KW-0732">Signal</keyword>
<feature type="signal peptide" evidence="9">
    <location>
        <begin position="1"/>
        <end position="22"/>
    </location>
</feature>
<accession>A0A1H2HK42</accession>
<dbReference type="PANTHER" id="PTHR30625:SF11">
    <property type="entry name" value="MOTA_TOLQ_EXBB PROTON CHANNEL DOMAIN-CONTAINING PROTEIN"/>
    <property type="match status" value="1"/>
</dbReference>